<protein>
    <submittedName>
        <fullName evidence="1">Uncharacterized protein</fullName>
    </submittedName>
</protein>
<comment type="caution">
    <text evidence="1">The sequence shown here is derived from an EMBL/GenBank/DDBJ whole genome shotgun (WGS) entry which is preliminary data.</text>
</comment>
<proteinExistence type="predicted"/>
<reference evidence="1 2" key="1">
    <citation type="journal article" date="2022" name="DNA Res.">
        <title>Chromosomal-level genome assembly of the orchid tree Bauhinia variegata (Leguminosae; Cercidoideae) supports the allotetraploid origin hypothesis of Bauhinia.</title>
        <authorList>
            <person name="Zhong Y."/>
            <person name="Chen Y."/>
            <person name="Zheng D."/>
            <person name="Pang J."/>
            <person name="Liu Y."/>
            <person name="Luo S."/>
            <person name="Meng S."/>
            <person name="Qian L."/>
            <person name="Wei D."/>
            <person name="Dai S."/>
            <person name="Zhou R."/>
        </authorList>
    </citation>
    <scope>NUCLEOTIDE SEQUENCE [LARGE SCALE GENOMIC DNA]</scope>
    <source>
        <strain evidence="1">BV-YZ2020</strain>
    </source>
</reference>
<accession>A0ACB9L8W8</accession>
<name>A0ACB9L8W8_BAUVA</name>
<sequence>MKRAELVFIPSPGFSHLVSTGELAKLLVNRDERLSITFLIMKLPFDNKVDAYTQSLSSSFAAGRVRFIDLPVQKPAGDQPRPRGFLATFIQTQKPHVKQAVSNLTESYSGPDSPPLSLTCFARP</sequence>
<dbReference type="EMBL" id="CM039437">
    <property type="protein sequence ID" value="KAI4305533.1"/>
    <property type="molecule type" value="Genomic_DNA"/>
</dbReference>
<gene>
    <name evidence="1" type="ORF">L6164_028896</name>
</gene>
<evidence type="ECO:0000313" key="2">
    <source>
        <dbReference type="Proteomes" id="UP000828941"/>
    </source>
</evidence>
<organism evidence="1 2">
    <name type="scientific">Bauhinia variegata</name>
    <name type="common">Purple orchid tree</name>
    <name type="synonym">Phanera variegata</name>
    <dbReference type="NCBI Taxonomy" id="167791"/>
    <lineage>
        <taxon>Eukaryota</taxon>
        <taxon>Viridiplantae</taxon>
        <taxon>Streptophyta</taxon>
        <taxon>Embryophyta</taxon>
        <taxon>Tracheophyta</taxon>
        <taxon>Spermatophyta</taxon>
        <taxon>Magnoliopsida</taxon>
        <taxon>eudicotyledons</taxon>
        <taxon>Gunneridae</taxon>
        <taxon>Pentapetalae</taxon>
        <taxon>rosids</taxon>
        <taxon>fabids</taxon>
        <taxon>Fabales</taxon>
        <taxon>Fabaceae</taxon>
        <taxon>Cercidoideae</taxon>
        <taxon>Cercideae</taxon>
        <taxon>Bauhiniinae</taxon>
        <taxon>Bauhinia</taxon>
    </lineage>
</organism>
<dbReference type="Proteomes" id="UP000828941">
    <property type="component" value="Chromosome 12"/>
</dbReference>
<evidence type="ECO:0000313" key="1">
    <source>
        <dbReference type="EMBL" id="KAI4305533.1"/>
    </source>
</evidence>
<keyword evidence="2" id="KW-1185">Reference proteome</keyword>